<evidence type="ECO:0000256" key="8">
    <source>
        <dbReference type="ARBA" id="ARBA00022989"/>
    </source>
</evidence>
<comment type="caution">
    <text evidence="12">The sequence shown here is derived from an EMBL/GenBank/DDBJ whole genome shotgun (WGS) entry which is preliminary data.</text>
</comment>
<organism evidence="12 13">
    <name type="scientific">Pseudoduganella violacea</name>
    <dbReference type="NCBI Taxonomy" id="1715466"/>
    <lineage>
        <taxon>Bacteria</taxon>
        <taxon>Pseudomonadati</taxon>
        <taxon>Pseudomonadota</taxon>
        <taxon>Betaproteobacteria</taxon>
        <taxon>Burkholderiales</taxon>
        <taxon>Oxalobacteraceae</taxon>
        <taxon>Telluria group</taxon>
        <taxon>Pseudoduganella</taxon>
    </lineage>
</organism>
<feature type="domain" description="GspL cytoplasmic actin-ATPase-like" evidence="10">
    <location>
        <begin position="32"/>
        <end position="153"/>
    </location>
</feature>
<comment type="similarity">
    <text evidence="2">Belongs to the GSP L family.</text>
</comment>
<dbReference type="GO" id="GO:0015628">
    <property type="term" value="P:protein secretion by the type II secretion system"/>
    <property type="evidence" value="ECO:0007669"/>
    <property type="project" value="InterPro"/>
</dbReference>
<evidence type="ECO:0000256" key="3">
    <source>
        <dbReference type="ARBA" id="ARBA00022448"/>
    </source>
</evidence>
<keyword evidence="7" id="KW-0653">Protein transport</keyword>
<keyword evidence="8" id="KW-1133">Transmembrane helix</keyword>
<proteinExistence type="inferred from homology"/>
<dbReference type="GO" id="GO:0005886">
    <property type="term" value="C:plasma membrane"/>
    <property type="evidence" value="ECO:0007669"/>
    <property type="project" value="UniProtKB-SubCell"/>
</dbReference>
<keyword evidence="13" id="KW-1185">Reference proteome</keyword>
<dbReference type="InterPro" id="IPR025691">
    <property type="entry name" value="GspL_pp_dom"/>
</dbReference>
<sequence>MTTLYIRYPARSAADSGALHNCQFALVGEGGNVMQQGAGAPGNLASVVAGARRVVLLLAASDVSLLRVKVPPLSGARLKAALPGLVEEQVLGDPADCALAIAPAQAEESERTVAVAQRAWLEVLVQAVVAQGAHSVSALPAQLCLPLQPGAVSAALTPADGALELALRQSQYQGLGMTVAIDADNALHTLRALAGDTPITLYLPAALRAQYEPLLANHPGITLEEEHWAHWIAAARGLQLDLALGLSALSGTQARKWQRWRWPLRIAALAVLVNVAGMNIEWLRLKREADSVRQAMTQTFRAAYPKEAVILDPAAQMRKNIALAKANSGEVAPDEFTALSAAFGEALAGLARHDIAASIEYRERSLTVKLKPDSVDANGLAQVKAALAGRKLALTETAPGIWKISAGGKS</sequence>
<dbReference type="InterPro" id="IPR043129">
    <property type="entry name" value="ATPase_NBD"/>
</dbReference>
<keyword evidence="9" id="KW-0472">Membrane</keyword>
<evidence type="ECO:0000256" key="7">
    <source>
        <dbReference type="ARBA" id="ARBA00022927"/>
    </source>
</evidence>
<evidence type="ECO:0000256" key="1">
    <source>
        <dbReference type="ARBA" id="ARBA00004377"/>
    </source>
</evidence>
<comment type="subcellular location">
    <subcellularLocation>
        <location evidence="1">Cell inner membrane</location>
        <topology evidence="1">Single-pass membrane protein</topology>
    </subcellularLocation>
</comment>
<evidence type="ECO:0000259" key="10">
    <source>
        <dbReference type="Pfam" id="PF05134"/>
    </source>
</evidence>
<dbReference type="EMBL" id="JACHXD010000021">
    <property type="protein sequence ID" value="MBB3121875.1"/>
    <property type="molecule type" value="Genomic_DNA"/>
</dbReference>
<dbReference type="Gene3D" id="3.30.420.380">
    <property type="match status" value="1"/>
</dbReference>
<gene>
    <name evidence="12" type="ORF">FHS03_004967</name>
</gene>
<dbReference type="AlphaFoldDB" id="A0A7W5BGM4"/>
<dbReference type="GO" id="GO:0015627">
    <property type="term" value="C:type II protein secretion system complex"/>
    <property type="evidence" value="ECO:0007669"/>
    <property type="project" value="InterPro"/>
</dbReference>
<evidence type="ECO:0000256" key="6">
    <source>
        <dbReference type="ARBA" id="ARBA00022692"/>
    </source>
</evidence>
<dbReference type="InterPro" id="IPR007812">
    <property type="entry name" value="T2SS_protein-GspL"/>
</dbReference>
<dbReference type="Pfam" id="PF05134">
    <property type="entry name" value="T2SSL"/>
    <property type="match status" value="1"/>
</dbReference>
<dbReference type="NCBIfam" id="TIGR01709">
    <property type="entry name" value="typeII_sec_gspL"/>
    <property type="match status" value="1"/>
</dbReference>
<dbReference type="Proteomes" id="UP000541535">
    <property type="component" value="Unassembled WGS sequence"/>
</dbReference>
<protein>
    <submittedName>
        <fullName evidence="12">General secretion pathway protein L</fullName>
    </submittedName>
</protein>
<evidence type="ECO:0000259" key="11">
    <source>
        <dbReference type="Pfam" id="PF12693"/>
    </source>
</evidence>
<keyword evidence="4" id="KW-1003">Cell membrane</keyword>
<dbReference type="SUPFAM" id="SSF53067">
    <property type="entry name" value="Actin-like ATPase domain"/>
    <property type="match status" value="1"/>
</dbReference>
<evidence type="ECO:0000313" key="12">
    <source>
        <dbReference type="EMBL" id="MBB3121875.1"/>
    </source>
</evidence>
<name>A0A7W5BGM4_9BURK</name>
<keyword evidence="6" id="KW-0812">Transmembrane</keyword>
<evidence type="ECO:0000256" key="2">
    <source>
        <dbReference type="ARBA" id="ARBA00005318"/>
    </source>
</evidence>
<evidence type="ECO:0000256" key="5">
    <source>
        <dbReference type="ARBA" id="ARBA00022519"/>
    </source>
</evidence>
<dbReference type="Pfam" id="PF12693">
    <property type="entry name" value="GspL_C"/>
    <property type="match status" value="1"/>
</dbReference>
<evidence type="ECO:0000313" key="13">
    <source>
        <dbReference type="Proteomes" id="UP000541535"/>
    </source>
</evidence>
<evidence type="ECO:0000256" key="9">
    <source>
        <dbReference type="ARBA" id="ARBA00023136"/>
    </source>
</evidence>
<keyword evidence="3" id="KW-0813">Transport</keyword>
<keyword evidence="5" id="KW-0997">Cell inner membrane</keyword>
<dbReference type="GO" id="GO:0009276">
    <property type="term" value="C:Gram-negative-bacterium-type cell wall"/>
    <property type="evidence" value="ECO:0007669"/>
    <property type="project" value="InterPro"/>
</dbReference>
<accession>A0A7W5BGM4</accession>
<feature type="domain" description="GspL periplasmic" evidence="11">
    <location>
        <begin position="255"/>
        <end position="348"/>
    </location>
</feature>
<dbReference type="PIRSF" id="PIRSF015761">
    <property type="entry name" value="Protein_L"/>
    <property type="match status" value="1"/>
</dbReference>
<evidence type="ECO:0000256" key="4">
    <source>
        <dbReference type="ARBA" id="ARBA00022475"/>
    </source>
</evidence>
<reference evidence="12 13" key="1">
    <citation type="submission" date="2020-08" db="EMBL/GenBank/DDBJ databases">
        <title>Genomic Encyclopedia of Type Strains, Phase III (KMG-III): the genomes of soil and plant-associated and newly described type strains.</title>
        <authorList>
            <person name="Whitman W."/>
        </authorList>
    </citation>
    <scope>NUCLEOTIDE SEQUENCE [LARGE SCALE GENOMIC DNA]</scope>
    <source>
        <strain evidence="12 13">CECT 8897</strain>
    </source>
</reference>
<dbReference type="RefSeq" id="WP_183443563.1">
    <property type="nucleotide sequence ID" value="NZ_JACHXD010000021.1"/>
</dbReference>
<dbReference type="InterPro" id="IPR024230">
    <property type="entry name" value="GspL_cyto_dom"/>
</dbReference>